<dbReference type="AlphaFoldDB" id="A0A9E7RSV8"/>
<name>A0A9E7RSV8_METWO</name>
<accession>A0A9E7RSV8</accession>
<reference evidence="2" key="1">
    <citation type="submission" date="2022-09" db="EMBL/GenBank/DDBJ databases">
        <title>Characterization of three MwoI isoschizomers from sequenced genome and metagenomes.</title>
        <authorList>
            <person name="Fomenkov A."/>
            <person name="Xu S.Y."/>
            <person name="Roberts R.J."/>
        </authorList>
    </citation>
    <scope>NUCLEOTIDE SEQUENCE</scope>
    <source>
        <strain evidence="2">DSM 2970</strain>
    </source>
</reference>
<proteinExistence type="predicted"/>
<dbReference type="GeneID" id="58979457"/>
<evidence type="ECO:0000313" key="3">
    <source>
        <dbReference type="Proteomes" id="UP001369247"/>
    </source>
</evidence>
<sequence>MDYKKISEDLKKLLGLEGSPVAVKLLKEEDEHRAMKLEKKRHCEFIQDARLGGVSGYATCEEHLCKGGAGVMGICDLPGPVADGSMYHKLGNYSTPEAAKETVEAIPVVTGKYRASLYAPLEDTDFEPDSVVFIVKPAQALRLSQAYLHSRGGRMAGDYSGIQSLCADAVAAVKERGIPNMTLGCNGSRKYAGVKPEELIIGIPAAELEGIVDALKKFAEEWG</sequence>
<dbReference type="Proteomes" id="UP001065373">
    <property type="component" value="Chromosome"/>
</dbReference>
<evidence type="ECO:0000313" key="2">
    <source>
        <dbReference type="EMBL" id="UXH31705.1"/>
    </source>
</evidence>
<dbReference type="PANTHER" id="PTHR37954:SF3">
    <property type="entry name" value="DUF169 DOMAIN-CONTAINING PROTEIN"/>
    <property type="match status" value="1"/>
</dbReference>
<protein>
    <submittedName>
        <fullName evidence="2">DUF169 domain-containing protein</fullName>
    </submittedName>
</protein>
<dbReference type="PANTHER" id="PTHR37954">
    <property type="entry name" value="BLL4979 PROTEIN"/>
    <property type="match status" value="1"/>
</dbReference>
<dbReference type="Pfam" id="PF02596">
    <property type="entry name" value="DUF169"/>
    <property type="match status" value="1"/>
</dbReference>
<dbReference type="KEGG" id="mwo:MWSIV6_1797"/>
<keyword evidence="3" id="KW-1185">Reference proteome</keyword>
<dbReference type="RefSeq" id="WP_074359633.1">
    <property type="nucleotide sequence ID" value="NZ_CP104550.1"/>
</dbReference>
<dbReference type="Proteomes" id="UP001369247">
    <property type="component" value="Unassembled WGS sequence"/>
</dbReference>
<gene>
    <name evidence="2" type="ORF">N5910_09285</name>
    <name evidence="1" type="ORF">U2150_00280</name>
</gene>
<dbReference type="EMBL" id="CP104550">
    <property type="protein sequence ID" value="UXH31705.1"/>
    <property type="molecule type" value="Genomic_DNA"/>
</dbReference>
<dbReference type="InterPro" id="IPR003748">
    <property type="entry name" value="DUF169"/>
</dbReference>
<organism evidence="2">
    <name type="scientific">Methanothermobacter wolfeii</name>
    <name type="common">Methanobacterium wolfei</name>
    <dbReference type="NCBI Taxonomy" id="145261"/>
    <lineage>
        <taxon>Archaea</taxon>
        <taxon>Methanobacteriati</taxon>
        <taxon>Methanobacteriota</taxon>
        <taxon>Methanomada group</taxon>
        <taxon>Methanobacteria</taxon>
        <taxon>Methanobacteriales</taxon>
        <taxon>Methanobacteriaceae</taxon>
        <taxon>Methanothermobacter</taxon>
    </lineage>
</organism>
<reference evidence="1 3" key="2">
    <citation type="submission" date="2023-12" db="EMBL/GenBank/DDBJ databases">
        <title>Phenotypic and Genomic Characterization of Methanothermobacter wolfeii Strain BSEL, a CO2-Capturing Archaeon with Minimal Nutrient Requirements.</title>
        <authorList>
            <person name="Ale Enriquez F."/>
            <person name="Ahring B.K."/>
        </authorList>
    </citation>
    <scope>NUCLEOTIDE SEQUENCE [LARGE SCALE GENOMIC DNA]</scope>
    <source>
        <strain evidence="1 3">BSEL-1</strain>
    </source>
</reference>
<evidence type="ECO:0000313" key="1">
    <source>
        <dbReference type="EMBL" id="MEJ8541938.1"/>
    </source>
</evidence>
<dbReference type="GeneID" id="75107443"/>
<dbReference type="EMBL" id="JAXUHJ010000003">
    <property type="protein sequence ID" value="MEJ8541938.1"/>
    <property type="molecule type" value="Genomic_DNA"/>
</dbReference>